<gene>
    <name evidence="1" type="ORF">HMPREF0742_00913</name>
</gene>
<evidence type="ECO:0000313" key="2">
    <source>
        <dbReference type="Proteomes" id="UP000017174"/>
    </source>
</evidence>
<dbReference type="HOGENOM" id="CLU_1737843_0_0_11"/>
<dbReference type="InterPro" id="IPR028963">
    <property type="entry name" value="Imm9"/>
</dbReference>
<sequence>MIENKLILLIRIIYIVELKFSVTGTIIDFPYSHILQQNLQNFFDHIKPRFSHEQLNDWVIEFHINPTNIYWLETQEYSKSFLGVYKRGITYPKIKRKIFSVVIPIPNSDQISWGLPEERYLHRPKANPNIFFLTEFSTKGFTDLEDYFLESTKEVINSFLNKGFKIQGINLKFDIVDVRKEK</sequence>
<proteinExistence type="predicted"/>
<evidence type="ECO:0000313" key="1">
    <source>
        <dbReference type="EMBL" id="ERT66537.1"/>
    </source>
</evidence>
<accession>U7V4A9</accession>
<reference evidence="1 2" key="1">
    <citation type="submission" date="2013-08" db="EMBL/GenBank/DDBJ databases">
        <authorList>
            <person name="Weinstock G."/>
            <person name="Sodergren E."/>
            <person name="Wylie T."/>
            <person name="Fulton L."/>
            <person name="Fulton R."/>
            <person name="Fronick C."/>
            <person name="O'Laughlin M."/>
            <person name="Godfrey J."/>
            <person name="Miner T."/>
            <person name="Herter B."/>
            <person name="Appelbaum E."/>
            <person name="Cordes M."/>
            <person name="Lek S."/>
            <person name="Wollam A."/>
            <person name="Pepin K.H."/>
            <person name="Palsikar V.B."/>
            <person name="Mitreva M."/>
            <person name="Wilson R.K."/>
        </authorList>
    </citation>
    <scope>NUCLEOTIDE SEQUENCE [LARGE SCALE GENOMIC DNA]</scope>
    <source>
        <strain evidence="1 2">F0184</strain>
    </source>
</reference>
<dbReference type="EMBL" id="AXZG01000034">
    <property type="protein sequence ID" value="ERT66537.1"/>
    <property type="molecule type" value="Genomic_DNA"/>
</dbReference>
<comment type="caution">
    <text evidence="1">The sequence shown here is derived from an EMBL/GenBank/DDBJ whole genome shotgun (WGS) entry which is preliminary data.</text>
</comment>
<dbReference type="Pfam" id="PF15587">
    <property type="entry name" value="Imm9"/>
    <property type="match status" value="1"/>
</dbReference>
<organism evidence="1 2">
    <name type="scientific">Rothia aeria F0184</name>
    <dbReference type="NCBI Taxonomy" id="888019"/>
    <lineage>
        <taxon>Bacteria</taxon>
        <taxon>Bacillati</taxon>
        <taxon>Actinomycetota</taxon>
        <taxon>Actinomycetes</taxon>
        <taxon>Micrococcales</taxon>
        <taxon>Micrococcaceae</taxon>
        <taxon>Rothia</taxon>
    </lineage>
</organism>
<protein>
    <submittedName>
        <fullName evidence="1">Uncharacterized protein</fullName>
    </submittedName>
</protein>
<dbReference type="Proteomes" id="UP000017174">
    <property type="component" value="Unassembled WGS sequence"/>
</dbReference>
<name>U7V4A9_9MICC</name>
<dbReference type="AlphaFoldDB" id="U7V4A9"/>